<name>A0A8X6WNW9_9ARAC</name>
<comment type="caution">
    <text evidence="1">The sequence shown here is derived from an EMBL/GenBank/DDBJ whole genome shotgun (WGS) entry which is preliminary data.</text>
</comment>
<sequence>MLEYFGKKKPELLPWYNIVSRILDGTAITLGCTRIAAAAFLRKNLPLAPMEKEVLHFDLAAADLLLRIQEDIEKAAILFSQTNYLIHFTSPAPV</sequence>
<evidence type="ECO:0000313" key="1">
    <source>
        <dbReference type="EMBL" id="GFY38618.1"/>
    </source>
</evidence>
<keyword evidence="2" id="KW-1185">Reference proteome</keyword>
<reference evidence="1" key="1">
    <citation type="submission" date="2020-08" db="EMBL/GenBank/DDBJ databases">
        <title>Multicomponent nature underlies the extraordinary mechanical properties of spider dragline silk.</title>
        <authorList>
            <person name="Kono N."/>
            <person name="Nakamura H."/>
            <person name="Mori M."/>
            <person name="Yoshida Y."/>
            <person name="Ohtoshi R."/>
            <person name="Malay A.D."/>
            <person name="Moran D.A.P."/>
            <person name="Tomita M."/>
            <person name="Numata K."/>
            <person name="Arakawa K."/>
        </authorList>
    </citation>
    <scope>NUCLEOTIDE SEQUENCE</scope>
</reference>
<dbReference type="Proteomes" id="UP000886998">
    <property type="component" value="Unassembled WGS sequence"/>
</dbReference>
<organism evidence="1 2">
    <name type="scientific">Trichonephila inaurata madagascariensis</name>
    <dbReference type="NCBI Taxonomy" id="2747483"/>
    <lineage>
        <taxon>Eukaryota</taxon>
        <taxon>Metazoa</taxon>
        <taxon>Ecdysozoa</taxon>
        <taxon>Arthropoda</taxon>
        <taxon>Chelicerata</taxon>
        <taxon>Arachnida</taxon>
        <taxon>Araneae</taxon>
        <taxon>Araneomorphae</taxon>
        <taxon>Entelegynae</taxon>
        <taxon>Araneoidea</taxon>
        <taxon>Nephilidae</taxon>
        <taxon>Trichonephila</taxon>
        <taxon>Trichonephila inaurata</taxon>
    </lineage>
</organism>
<dbReference type="AlphaFoldDB" id="A0A8X6WNW9"/>
<accession>A0A8X6WNW9</accession>
<gene>
    <name evidence="1" type="ORF">TNIN_288701</name>
</gene>
<protein>
    <submittedName>
        <fullName evidence="1">Uncharacterized protein</fullName>
    </submittedName>
</protein>
<dbReference type="EMBL" id="BMAV01000958">
    <property type="protein sequence ID" value="GFY38618.1"/>
    <property type="molecule type" value="Genomic_DNA"/>
</dbReference>
<proteinExistence type="predicted"/>
<evidence type="ECO:0000313" key="2">
    <source>
        <dbReference type="Proteomes" id="UP000886998"/>
    </source>
</evidence>